<name>A0A076G4Z1_9CAUD</name>
<dbReference type="Proteomes" id="UP000028661">
    <property type="component" value="Segment"/>
</dbReference>
<dbReference type="EMBL" id="KM224878">
    <property type="protein sequence ID" value="AII27050.1"/>
    <property type="molecule type" value="Genomic_DNA"/>
</dbReference>
<evidence type="ECO:0000313" key="2">
    <source>
        <dbReference type="Proteomes" id="UP000028661"/>
    </source>
</evidence>
<evidence type="ECO:0000313" key="1">
    <source>
        <dbReference type="EMBL" id="AII27050.1"/>
    </source>
</evidence>
<accession>A0A076G4Z1</accession>
<sequence>MAIGEEFVYSNPLEMGQEQQFEPISSKKEVAIRESTSKFRTGDNDLMKTYMEAYNADPIVRLANSQQEAKEAALTGTAMAIDELAGDNPQVLANSAAQLTKIANDASVDYDRELGAELAYVDSLNTNLTPEEREDAATQLWVRRQIGEVWDEGLWGTMTSMDALTAMFLPGYHSAQSADFLQAVSPEAGNWFTEFMTSGGGLADLGKRFMGLPPKERIRAFKELRKAAQEATDNEFQQMVLLMSATGVETESNTQLASILDKVDTATLGLTGIKAVSALKRLSSTARNVAHVPDVAATVVDVASRSEDAASAVSMSRLDAATTAAPIQDMGVILEGAAPEIAHEVQKRWSTVDAIFAETKNVAREGVPLTPQEQQAFAEKIAARIAERHEVSNLTFETTDKGVKFKYDIVNPMTGATQLRNVTPEIIEYNQDAVRGGFYTDKISMMAKAMAKVVSPNTSLDRDRAFYVDTFTRVLGQRAKIRSGFQKAMNEGLKGVNTEGLQKLDVILKKGTLNDEVYSYRDLVKGDRPDLPQLNDAEFKAYATMRQIADQGWQMMNEDLYRQLKYRGNKTVQIGEQSAYSKVYEDATSAKQGFQARKENYVYDPVNDRIITDMTGEMLDDFYQKGYQLTYLDTPNEFWMKGSEGLKFAIVKRESIRDLDPLVLNSRKGYMPLIYKDAYHFVKEEVPINVDGKTRAYNKTIRYFDNVVDAERYAETLKARNPDKNYKVLRDREMDAAERDADIINVYGGKFRSARAEERIKFGPEGVEAEFISPIEALGQYFGNISTRYPISELKLALQDRWMNQASKYLGNDIRTENFQAARGIVAEKLDDALVRDKLLIAHDQVSQMMSIMSKEERDMSNMANSLAEYLDRKDKRGLAEGLYRINQSDPIQNIKGAAFNVLLGLFSPAQFLVQAMGSTVAASISKQHSLKGFERMTKLHFLDLAKDPRIVESHLQRIEKTLPDIREFYEGWKKSGLYDSVVTAQGDYRIAASGIPVTKSMMSRFLEKGRFFFEQGELVTSRISFGIAYEEWKAANKGAKFDDMALKQVLARTEAFRLNMSQSNRAWFQKGWQSIPFQFQQVATKSIEAMLGTTLSTQDKINLVTGQLMLFGAGGIPYGNLLVDSALSWAGIEPQDLNPMVIVALKQGFTGLALRGFGVDADVATRFGNLNAVEETLTRFFSGDYSLPELAAGAAGGVYGRVFGFGTNQIGFLENMVFMGKVALSADDLTLTDAVNMVQFMGESLLEIPTSTRNLIGAYLMYNGQAIIKANGQPLWQQEVSVAQALTKALGFSPQSVSEYYEAQDSVKARSDLKRNYVNLSVNLINKMAMAWDNNDEAGVRATGLVMNWIDSSLADDPEGLYQLRQAVVDELLSGSEPKEEFIRNMIIKQLRSGDTFHSSSDRYNVDVIDALQGE</sequence>
<proteinExistence type="predicted"/>
<gene>
    <name evidence="1" type="ORF">ICP22011A_006</name>
</gene>
<protein>
    <recommendedName>
        <fullName evidence="3">Coil containing protein</fullName>
    </recommendedName>
</protein>
<reference evidence="2" key="1">
    <citation type="journal article" date="2014" name="Elife">
        <title>Evolutionary consequences of intra-patient phage predation on microbial populations.</title>
        <authorList>
            <person name="Seed K.D."/>
            <person name="Yen M."/>
            <person name="Shapiro B.J."/>
            <person name="Hilaire I.J."/>
            <person name="Charles R.C."/>
            <person name="Teng J.E."/>
            <person name="Ivers L.C."/>
            <person name="Boncy J."/>
            <person name="Harris J.B."/>
            <person name="Camilli A."/>
        </authorList>
    </citation>
    <scope>NUCLEOTIDE SEQUENCE [LARGE SCALE GENOMIC DNA]</scope>
</reference>
<organism evidence="1 2">
    <name type="scientific">Vibrio phage ICP2_2011_A</name>
    <dbReference type="NCBI Taxonomy" id="1529057"/>
    <lineage>
        <taxon>Viruses</taxon>
        <taxon>Duplodnaviria</taxon>
        <taxon>Heunggongvirae</taxon>
        <taxon>Uroviricota</taxon>
        <taxon>Caudoviricetes</taxon>
        <taxon>Zobellviridae</taxon>
        <taxon>Icepovirus</taxon>
        <taxon>Icepovirus bengalense</taxon>
    </lineage>
</organism>
<evidence type="ECO:0008006" key="3">
    <source>
        <dbReference type="Google" id="ProtNLM"/>
    </source>
</evidence>